<accession>A0A699XV51</accession>
<gene>
    <name evidence="1" type="ORF">Tci_933785</name>
</gene>
<organism evidence="1">
    <name type="scientific">Tanacetum cinerariifolium</name>
    <name type="common">Dalmatian daisy</name>
    <name type="synonym">Chrysanthemum cinerariifolium</name>
    <dbReference type="NCBI Taxonomy" id="118510"/>
    <lineage>
        <taxon>Eukaryota</taxon>
        <taxon>Viridiplantae</taxon>
        <taxon>Streptophyta</taxon>
        <taxon>Embryophyta</taxon>
        <taxon>Tracheophyta</taxon>
        <taxon>Spermatophyta</taxon>
        <taxon>Magnoliopsida</taxon>
        <taxon>eudicotyledons</taxon>
        <taxon>Gunneridae</taxon>
        <taxon>Pentapetalae</taxon>
        <taxon>asterids</taxon>
        <taxon>campanulids</taxon>
        <taxon>Asterales</taxon>
        <taxon>Asteraceae</taxon>
        <taxon>Asteroideae</taxon>
        <taxon>Anthemideae</taxon>
        <taxon>Anthemidinae</taxon>
        <taxon>Tanacetum</taxon>
    </lineage>
</organism>
<dbReference type="EMBL" id="BKCJ011902306">
    <property type="protein sequence ID" value="GFD61816.1"/>
    <property type="molecule type" value="Genomic_DNA"/>
</dbReference>
<name>A0A699XV51_TANCI</name>
<reference evidence="1" key="1">
    <citation type="journal article" date="2019" name="Sci. Rep.">
        <title>Draft genome of Tanacetum cinerariifolium, the natural source of mosquito coil.</title>
        <authorList>
            <person name="Yamashiro T."/>
            <person name="Shiraishi A."/>
            <person name="Satake H."/>
            <person name="Nakayama K."/>
        </authorList>
    </citation>
    <scope>NUCLEOTIDE SEQUENCE</scope>
</reference>
<protein>
    <submittedName>
        <fullName evidence="1">Uncharacterized protein</fullName>
    </submittedName>
</protein>
<feature type="non-terminal residue" evidence="1">
    <location>
        <position position="1"/>
    </location>
</feature>
<evidence type="ECO:0000313" key="1">
    <source>
        <dbReference type="EMBL" id="GFD61816.1"/>
    </source>
</evidence>
<comment type="caution">
    <text evidence="1">The sequence shown here is derived from an EMBL/GenBank/DDBJ whole genome shotgun (WGS) entry which is preliminary data.</text>
</comment>
<proteinExistence type="predicted"/>
<dbReference type="AlphaFoldDB" id="A0A699XV51"/>
<sequence>HWCRPMRKEEIASWDGSKSTWGGQVRVFGIVPVSLGAQEIA</sequence>